<dbReference type="EMBL" id="UAWL01000006">
    <property type="protein sequence ID" value="SQB99603.1"/>
    <property type="molecule type" value="Genomic_DNA"/>
</dbReference>
<protein>
    <submittedName>
        <fullName evidence="1">Uncharacterized protein</fullName>
    </submittedName>
</protein>
<organism evidence="1 2">
    <name type="scientific">Helicobacter fennelliae</name>
    <dbReference type="NCBI Taxonomy" id="215"/>
    <lineage>
        <taxon>Bacteria</taxon>
        <taxon>Pseudomonadati</taxon>
        <taxon>Campylobacterota</taxon>
        <taxon>Epsilonproteobacteria</taxon>
        <taxon>Campylobacterales</taxon>
        <taxon>Helicobacteraceae</taxon>
        <taxon>Helicobacter</taxon>
    </lineage>
</organism>
<name>A0A2X3BG21_9HELI</name>
<gene>
    <name evidence="1" type="ORF">NCTC13102_01928</name>
</gene>
<proteinExistence type="predicted"/>
<evidence type="ECO:0000313" key="1">
    <source>
        <dbReference type="EMBL" id="SQB99603.1"/>
    </source>
</evidence>
<dbReference type="AlphaFoldDB" id="A0A2X3BG21"/>
<reference evidence="1 2" key="1">
    <citation type="submission" date="2018-06" db="EMBL/GenBank/DDBJ databases">
        <authorList>
            <consortium name="Pathogen Informatics"/>
            <person name="Doyle S."/>
        </authorList>
    </citation>
    <scope>NUCLEOTIDE SEQUENCE [LARGE SCALE GENOMIC DNA]</scope>
    <source>
        <strain evidence="1 2">NCTC13102</strain>
    </source>
</reference>
<sequence>MGQSDGKMLQRLFCLVLYFATNLWGFKDISKL</sequence>
<dbReference type="Proteomes" id="UP000250166">
    <property type="component" value="Unassembled WGS sequence"/>
</dbReference>
<accession>A0A2X3BG21</accession>
<evidence type="ECO:0000313" key="2">
    <source>
        <dbReference type="Proteomes" id="UP000250166"/>
    </source>
</evidence>